<gene>
    <name evidence="7" type="ORF">SAMN05216481_1089</name>
</gene>
<comment type="cofactor">
    <cofactor evidence="1">
        <name>pyridoxal 5'-phosphate</name>
        <dbReference type="ChEBI" id="CHEBI:597326"/>
    </cofactor>
</comment>
<dbReference type="PANTHER" id="PTHR46383">
    <property type="entry name" value="ASPARTATE AMINOTRANSFERASE"/>
    <property type="match status" value="1"/>
</dbReference>
<dbReference type="InterPro" id="IPR015424">
    <property type="entry name" value="PyrdxlP-dep_Trfase"/>
</dbReference>
<evidence type="ECO:0000256" key="5">
    <source>
        <dbReference type="ARBA" id="ARBA00022898"/>
    </source>
</evidence>
<evidence type="ECO:0000256" key="6">
    <source>
        <dbReference type="SAM" id="MobiDB-lite"/>
    </source>
</evidence>
<dbReference type="EMBL" id="FOET01000008">
    <property type="protein sequence ID" value="SEQ43293.1"/>
    <property type="molecule type" value="Genomic_DNA"/>
</dbReference>
<feature type="compositionally biased region" description="Low complexity" evidence="6">
    <location>
        <begin position="1"/>
        <end position="13"/>
    </location>
</feature>
<reference evidence="7 8" key="1">
    <citation type="submission" date="2016-10" db="EMBL/GenBank/DDBJ databases">
        <authorList>
            <person name="de Groot N.N."/>
        </authorList>
    </citation>
    <scope>NUCLEOTIDE SEQUENCE [LARGE SCALE GENOMIC DNA]</scope>
    <source>
        <strain evidence="7 8">CGMCC 4.3519</strain>
    </source>
</reference>
<keyword evidence="8" id="KW-1185">Reference proteome</keyword>
<dbReference type="GO" id="GO:0006520">
    <property type="term" value="P:amino acid metabolic process"/>
    <property type="evidence" value="ECO:0007669"/>
    <property type="project" value="InterPro"/>
</dbReference>
<organism evidence="7 8">
    <name type="scientific">Streptomyces radiopugnans</name>
    <dbReference type="NCBI Taxonomy" id="403935"/>
    <lineage>
        <taxon>Bacteria</taxon>
        <taxon>Bacillati</taxon>
        <taxon>Actinomycetota</taxon>
        <taxon>Actinomycetes</taxon>
        <taxon>Kitasatosporales</taxon>
        <taxon>Streptomycetaceae</taxon>
        <taxon>Streptomyces</taxon>
    </lineage>
</organism>
<dbReference type="SUPFAM" id="SSF53383">
    <property type="entry name" value="PLP-dependent transferases"/>
    <property type="match status" value="1"/>
</dbReference>
<protein>
    <submittedName>
        <fullName evidence="7">Aspartate/methionine/tyrosine aminotransferase</fullName>
    </submittedName>
</protein>
<dbReference type="STRING" id="403935.SAMN05216481_1089"/>
<feature type="region of interest" description="Disordered" evidence="6">
    <location>
        <begin position="1"/>
        <end position="28"/>
    </location>
</feature>
<keyword evidence="5" id="KW-0663">Pyridoxal phosphate</keyword>
<proteinExistence type="inferred from homology"/>
<dbReference type="PANTHER" id="PTHR46383:SF1">
    <property type="entry name" value="ASPARTATE AMINOTRANSFERASE"/>
    <property type="match status" value="1"/>
</dbReference>
<comment type="similarity">
    <text evidence="2">Belongs to the class-I pyridoxal-phosphate-dependent aminotransferase family.</text>
</comment>
<accession>A0A1H9G055</accession>
<evidence type="ECO:0000256" key="3">
    <source>
        <dbReference type="ARBA" id="ARBA00022576"/>
    </source>
</evidence>
<dbReference type="InterPro" id="IPR050596">
    <property type="entry name" value="AspAT/PAT-like"/>
</dbReference>
<dbReference type="GO" id="GO:0008483">
    <property type="term" value="F:transaminase activity"/>
    <property type="evidence" value="ECO:0007669"/>
    <property type="project" value="UniProtKB-KW"/>
</dbReference>
<keyword evidence="3 7" id="KW-0032">Aminotransferase</keyword>
<evidence type="ECO:0000313" key="7">
    <source>
        <dbReference type="EMBL" id="SEQ43293.1"/>
    </source>
</evidence>
<dbReference type="InterPro" id="IPR015421">
    <property type="entry name" value="PyrdxlP-dep_Trfase_major"/>
</dbReference>
<dbReference type="Gene3D" id="3.40.640.10">
    <property type="entry name" value="Type I PLP-dependent aspartate aminotransferase-like (Major domain)"/>
    <property type="match status" value="1"/>
</dbReference>
<evidence type="ECO:0000313" key="8">
    <source>
        <dbReference type="Proteomes" id="UP000199055"/>
    </source>
</evidence>
<dbReference type="Proteomes" id="UP000199055">
    <property type="component" value="Unassembled WGS sequence"/>
</dbReference>
<dbReference type="RefSeq" id="WP_245770125.1">
    <property type="nucleotide sequence ID" value="NZ_FOET01000008.1"/>
</dbReference>
<dbReference type="AlphaFoldDB" id="A0A1H9G055"/>
<feature type="compositionally biased region" description="Low complexity" evidence="6">
    <location>
        <begin position="422"/>
        <end position="438"/>
    </location>
</feature>
<evidence type="ECO:0000256" key="2">
    <source>
        <dbReference type="ARBA" id="ARBA00007441"/>
    </source>
</evidence>
<evidence type="ECO:0000256" key="4">
    <source>
        <dbReference type="ARBA" id="ARBA00022679"/>
    </source>
</evidence>
<keyword evidence="4 7" id="KW-0808">Transferase</keyword>
<evidence type="ECO:0000256" key="1">
    <source>
        <dbReference type="ARBA" id="ARBA00001933"/>
    </source>
</evidence>
<sequence>MQQTRPDGPAAVPAPDPRGARDTGDGPAAYGAVAEAACGYWGRRGLPTEPGQVVVAPTAPLLLLALLAAAGPEPETVGREDGGGVVLPRPGPAWHADQARLLGRPLHPVPVPAECGGVPDPFALLETVGRARAAGGDPRALLLSVADGLTGTAAPPELLHEVCEAAVQEDLLIISDESWRDTSHDPHDTVIVSPAEILHRPARHTGAGTHAHTVHAAHTLRARADAPHGVRGAYGRSPGATDEGGDHDCVVVLVDLGADPEYAFRPGTAMGVARLPATGRGRELCERTRAVLTALRARPRGRDTTAAAEALGEAEPLREHRAAGNRAHAARAAALHRVLTAAGAVCRPPHAGRHLYPDFEALRPALAARGIEDALRLEAELVRRLGPYALGGHRFGDDPRALRVRLSTDVPSADVPSTVVPSTDASADGTTADGSAGARASLETALRELTAGGPAAPHPVKSPDADGSPA</sequence>
<name>A0A1H9G055_9ACTN</name>
<feature type="region of interest" description="Disordered" evidence="6">
    <location>
        <begin position="408"/>
        <end position="470"/>
    </location>
</feature>